<accession>A0A840X2R1</accession>
<dbReference type="Proteomes" id="UP000553766">
    <property type="component" value="Unassembled WGS sequence"/>
</dbReference>
<dbReference type="EMBL" id="JACIJS010000002">
    <property type="protein sequence ID" value="MBB5514957.1"/>
    <property type="molecule type" value="Genomic_DNA"/>
</dbReference>
<proteinExistence type="predicted"/>
<organism evidence="1 2">
    <name type="scientific">Rubricella aquisinus</name>
    <dbReference type="NCBI Taxonomy" id="2028108"/>
    <lineage>
        <taxon>Bacteria</taxon>
        <taxon>Pseudomonadati</taxon>
        <taxon>Pseudomonadota</taxon>
        <taxon>Alphaproteobacteria</taxon>
        <taxon>Rhodobacterales</taxon>
        <taxon>Paracoccaceae</taxon>
        <taxon>Rubricella</taxon>
    </lineage>
</organism>
<dbReference type="AlphaFoldDB" id="A0A840X2R1"/>
<evidence type="ECO:0000313" key="1">
    <source>
        <dbReference type="EMBL" id="MBB5514957.1"/>
    </source>
</evidence>
<comment type="caution">
    <text evidence="1">The sequence shown here is derived from an EMBL/GenBank/DDBJ whole genome shotgun (WGS) entry which is preliminary data.</text>
</comment>
<reference evidence="1 2" key="1">
    <citation type="submission" date="2020-08" db="EMBL/GenBank/DDBJ databases">
        <title>Genomic Encyclopedia of Type Strains, Phase IV (KMG-IV): sequencing the most valuable type-strain genomes for metagenomic binning, comparative biology and taxonomic classification.</title>
        <authorList>
            <person name="Goeker M."/>
        </authorList>
    </citation>
    <scope>NUCLEOTIDE SEQUENCE [LARGE SCALE GENOMIC DNA]</scope>
    <source>
        <strain evidence="1 2">DSM 103377</strain>
    </source>
</reference>
<protein>
    <submittedName>
        <fullName evidence="1">Uncharacterized protein</fullName>
    </submittedName>
</protein>
<evidence type="ECO:0000313" key="2">
    <source>
        <dbReference type="Proteomes" id="UP000553766"/>
    </source>
</evidence>
<name>A0A840X2R1_9RHOB</name>
<dbReference type="RefSeq" id="WP_184009052.1">
    <property type="nucleotide sequence ID" value="NZ_JACIJS010000002.1"/>
</dbReference>
<keyword evidence="2" id="KW-1185">Reference proteome</keyword>
<gene>
    <name evidence="1" type="ORF">FHS89_000963</name>
</gene>
<sequence>MRKLIGLSAVACLTSTPGAPNTPTLTPDDCVFIAQYDALNDYTFASDFAFMAHHTDHLERNIYLQQPLKKKLLDVEISLAAASNIDQVDALNVGIEDFFLITRDHTPIRVTVREFGNLETESKGILVIFLVDKGNIKIFADDFNSNNLSEFSQYIKRLMNPGSTCGILTVLFDEEFEMSAMFVNAEHHNTPRAIASCMREEAYNSLGLTADPQGNVSLFSNPLWRGEPSEIEGDFGYGYRDELMLKMLYRSEFENGQSYAETQVEVAAIIATECAG</sequence>